<dbReference type="Pfam" id="PF04978">
    <property type="entry name" value="MST"/>
    <property type="match status" value="1"/>
</dbReference>
<gene>
    <name evidence="2" type="ORF">NCTC7807_00726</name>
</gene>
<reference evidence="2 3" key="1">
    <citation type="submission" date="2018-06" db="EMBL/GenBank/DDBJ databases">
        <authorList>
            <consortium name="Pathogen Informatics"/>
            <person name="Doyle S."/>
        </authorList>
    </citation>
    <scope>NUCLEOTIDE SEQUENCE [LARGE SCALE GENOMIC DNA]</scope>
    <source>
        <strain evidence="2 3">NCTC7807</strain>
    </source>
</reference>
<dbReference type="GO" id="GO:0008168">
    <property type="term" value="F:methyltransferase activity"/>
    <property type="evidence" value="ECO:0007669"/>
    <property type="project" value="UniProtKB-KW"/>
</dbReference>
<keyword evidence="2" id="KW-0808">Transferase</keyword>
<dbReference type="SUPFAM" id="SSF109854">
    <property type="entry name" value="DinB/YfiT-like putative metalloenzymes"/>
    <property type="match status" value="1"/>
</dbReference>
<feature type="region of interest" description="Disordered" evidence="1">
    <location>
        <begin position="193"/>
        <end position="235"/>
    </location>
</feature>
<feature type="compositionally biased region" description="Basic and acidic residues" evidence="1">
    <location>
        <begin position="208"/>
        <end position="221"/>
    </location>
</feature>
<name>A0A380MR09_STRGR</name>
<dbReference type="Proteomes" id="UP000254150">
    <property type="component" value="Unassembled WGS sequence"/>
</dbReference>
<protein>
    <submittedName>
        <fullName evidence="2">Type I restriction-modification system methyltransferase subunit</fullName>
    </submittedName>
</protein>
<dbReference type="InterPro" id="IPR007061">
    <property type="entry name" value="MST-like"/>
</dbReference>
<evidence type="ECO:0000313" key="2">
    <source>
        <dbReference type="EMBL" id="SUO94141.1"/>
    </source>
</evidence>
<dbReference type="EMBL" id="UHID01000001">
    <property type="protein sequence ID" value="SUO94141.1"/>
    <property type="molecule type" value="Genomic_DNA"/>
</dbReference>
<dbReference type="InterPro" id="IPR034660">
    <property type="entry name" value="DinB/YfiT-like"/>
</dbReference>
<dbReference type="AlphaFoldDB" id="A0A380MR09"/>
<proteinExistence type="predicted"/>
<keyword evidence="2" id="KW-0489">Methyltransferase</keyword>
<evidence type="ECO:0000313" key="3">
    <source>
        <dbReference type="Proteomes" id="UP000254150"/>
    </source>
</evidence>
<accession>A0A380MR09</accession>
<dbReference type="GO" id="GO:0032259">
    <property type="term" value="P:methylation"/>
    <property type="evidence" value="ECO:0007669"/>
    <property type="project" value="UniProtKB-KW"/>
</dbReference>
<evidence type="ECO:0000256" key="1">
    <source>
        <dbReference type="SAM" id="MobiDB-lite"/>
    </source>
</evidence>
<sequence length="235" mass="26801">MAGSHRMIDEFAKDNLHGRLRRDREALVWKLDGLSEYDTRRPLTVTGSNLLGLVKHVANVEARYFGEVFGCAFPEPLPRWQDHDGSDLWATEDESRDQIIDFYRRTWEHADARIEELPLDAPGHVPWWPEPHSHTNLFAVMVHVLGETNRHAGHADILREGVDGRTGMRPEHEVQTDEEARDAYCAKIERAARSAASAKHRGPVPRDLMFDRHDGGRESRRGRGWPPRPGWGGGQ</sequence>
<dbReference type="Gene3D" id="1.20.120.450">
    <property type="entry name" value="dinb family like domain"/>
    <property type="match status" value="1"/>
</dbReference>
<organism evidence="2 3">
    <name type="scientific">Streptomyces griseus</name>
    <dbReference type="NCBI Taxonomy" id="1911"/>
    <lineage>
        <taxon>Bacteria</taxon>
        <taxon>Bacillati</taxon>
        <taxon>Actinomycetota</taxon>
        <taxon>Actinomycetes</taxon>
        <taxon>Kitasatosporales</taxon>
        <taxon>Streptomycetaceae</taxon>
        <taxon>Streptomyces</taxon>
    </lineage>
</organism>